<organism evidence="1 2">
    <name type="scientific">Salegentibacter chungangensis</name>
    <dbReference type="NCBI Taxonomy" id="1335724"/>
    <lineage>
        <taxon>Bacteria</taxon>
        <taxon>Pseudomonadati</taxon>
        <taxon>Bacteroidota</taxon>
        <taxon>Flavobacteriia</taxon>
        <taxon>Flavobacteriales</taxon>
        <taxon>Flavobacteriaceae</taxon>
        <taxon>Salegentibacter</taxon>
    </lineage>
</organism>
<name>A0ABW3NSX4_9FLAO</name>
<evidence type="ECO:0000313" key="1">
    <source>
        <dbReference type="EMBL" id="MFD1095846.1"/>
    </source>
</evidence>
<keyword evidence="2" id="KW-1185">Reference proteome</keyword>
<dbReference type="RefSeq" id="WP_380744920.1">
    <property type="nucleotide sequence ID" value="NZ_JBHTLI010000001.1"/>
</dbReference>
<sequence>MKAVITADLIDSSNYGEEMLNLVINRLKQEFKMIAGEQAPNDFRIYRGDSLQGVVYRPSEALLLALRLKTAVNMLESDEKSPSSRAAAVSADLRIAIGVGSIEVERKNISESNGQAFRFSGLTLDEMKYESRKLRLKTPEENINQEFNVSLSFLDLTTERWSTASAEVIYYLLQDKKETEIAALLKISQSAVNQRKKAAGWDAIKVLLERYEKVISEKFDNGK</sequence>
<evidence type="ECO:0000313" key="2">
    <source>
        <dbReference type="Proteomes" id="UP001597131"/>
    </source>
</evidence>
<proteinExistence type="predicted"/>
<comment type="caution">
    <text evidence="1">The sequence shown here is derived from an EMBL/GenBank/DDBJ whole genome shotgun (WGS) entry which is preliminary data.</text>
</comment>
<accession>A0ABW3NSX4</accession>
<gene>
    <name evidence="1" type="ORF">ACFQ3Q_08805</name>
</gene>
<reference evidence="2" key="1">
    <citation type="journal article" date="2019" name="Int. J. Syst. Evol. Microbiol.">
        <title>The Global Catalogue of Microorganisms (GCM) 10K type strain sequencing project: providing services to taxonomists for standard genome sequencing and annotation.</title>
        <authorList>
            <consortium name="The Broad Institute Genomics Platform"/>
            <consortium name="The Broad Institute Genome Sequencing Center for Infectious Disease"/>
            <person name="Wu L."/>
            <person name="Ma J."/>
        </authorList>
    </citation>
    <scope>NUCLEOTIDE SEQUENCE [LARGE SCALE GENOMIC DNA]</scope>
    <source>
        <strain evidence="2">CCUG 64793</strain>
    </source>
</reference>
<protein>
    <recommendedName>
        <fullName evidence="3">Fumarate hydratase</fullName>
    </recommendedName>
</protein>
<dbReference type="Proteomes" id="UP001597131">
    <property type="component" value="Unassembled WGS sequence"/>
</dbReference>
<evidence type="ECO:0008006" key="3">
    <source>
        <dbReference type="Google" id="ProtNLM"/>
    </source>
</evidence>
<dbReference type="EMBL" id="JBHTLI010000001">
    <property type="protein sequence ID" value="MFD1095846.1"/>
    <property type="molecule type" value="Genomic_DNA"/>
</dbReference>